<evidence type="ECO:0000259" key="2">
    <source>
        <dbReference type="Pfam" id="PF13778"/>
    </source>
</evidence>
<reference evidence="3 4" key="1">
    <citation type="submission" date="2020-04" db="EMBL/GenBank/DDBJ databases">
        <authorList>
            <person name="Yoon J."/>
        </authorList>
    </citation>
    <scope>NUCLEOTIDE SEQUENCE [LARGE SCALE GENOMIC DNA]</scope>
    <source>
        <strain evidence="3 4">DJ-13</strain>
    </source>
</reference>
<comment type="caution">
    <text evidence="3">The sequence shown here is derived from an EMBL/GenBank/DDBJ whole genome shotgun (WGS) entry which is preliminary data.</text>
</comment>
<dbReference type="InterPro" id="IPR025232">
    <property type="entry name" value="DUF4174"/>
</dbReference>
<sequence length="111" mass="12896">MAFSQSLADYQWKNRILVLVAKTENSSLLAQRKSFSTLKKELVERDLVLLELSSDKKELKERFDISERFEGVLLIGKDGGLKLKKQFFVDPKDVFALIDSMPMRRAEMRKN</sequence>
<organism evidence="3 4">
    <name type="scientific">Croceivirga thetidis</name>
    <dbReference type="NCBI Taxonomy" id="2721623"/>
    <lineage>
        <taxon>Bacteria</taxon>
        <taxon>Pseudomonadati</taxon>
        <taxon>Bacteroidota</taxon>
        <taxon>Flavobacteriia</taxon>
        <taxon>Flavobacteriales</taxon>
        <taxon>Flavobacteriaceae</taxon>
        <taxon>Croceivirga</taxon>
    </lineage>
</organism>
<dbReference type="Proteomes" id="UP000718451">
    <property type="component" value="Unassembled WGS sequence"/>
</dbReference>
<dbReference type="Pfam" id="PF13778">
    <property type="entry name" value="DUF4174"/>
    <property type="match status" value="1"/>
</dbReference>
<proteinExistence type="predicted"/>
<gene>
    <name evidence="3" type="ORF">HCU67_15365</name>
</gene>
<evidence type="ECO:0000313" key="3">
    <source>
        <dbReference type="EMBL" id="NKI33333.1"/>
    </source>
</evidence>
<keyword evidence="1" id="KW-0732">Signal</keyword>
<keyword evidence="4" id="KW-1185">Reference proteome</keyword>
<feature type="domain" description="DUF4174" evidence="2">
    <location>
        <begin position="7"/>
        <end position="107"/>
    </location>
</feature>
<evidence type="ECO:0000256" key="1">
    <source>
        <dbReference type="ARBA" id="ARBA00022729"/>
    </source>
</evidence>
<protein>
    <submittedName>
        <fullName evidence="3">DUF4174 domain-containing protein</fullName>
    </submittedName>
</protein>
<name>A0ABX1GUJ2_9FLAO</name>
<evidence type="ECO:0000313" key="4">
    <source>
        <dbReference type="Proteomes" id="UP000718451"/>
    </source>
</evidence>
<accession>A0ABX1GUJ2</accession>
<dbReference type="EMBL" id="JAAWWL010000003">
    <property type="protein sequence ID" value="NKI33333.1"/>
    <property type="molecule type" value="Genomic_DNA"/>
</dbReference>